<sequence length="245" mass="26054">MDDASEAPGAVLLSLPFADLWRVENSPARRVPSHGVDVFGERYAIDFVGVDRRHRSATVSDWRTVLATEPPERFVSFGRPILAPADGTVVAVHDGEADHEARRSQAALLPYALGQAARLRAGVTAIAGNHVVLQLRESGSASESESRSGAGVFAALVHLRQGSLRVAPGDEVTVGQPLAACGNSGNSTQPHLHLQLMDSADLAVARGIPLAFRRFREWTHPDAPPTLRDAAIPAENTVVAPAPEH</sequence>
<gene>
    <name evidence="2" type="ORF">N1027_18600</name>
</gene>
<feature type="domain" description="M23ase beta-sheet core" evidence="1">
    <location>
        <begin position="121"/>
        <end position="198"/>
    </location>
</feature>
<dbReference type="InterPro" id="IPR050570">
    <property type="entry name" value="Cell_wall_metabolism_enzyme"/>
</dbReference>
<protein>
    <submittedName>
        <fullName evidence="2">M23 family metallopeptidase</fullName>
    </submittedName>
</protein>
<organism evidence="2 3">
    <name type="scientific">Herbiconiux aconitum</name>
    <dbReference type="NCBI Taxonomy" id="2970913"/>
    <lineage>
        <taxon>Bacteria</taxon>
        <taxon>Bacillati</taxon>
        <taxon>Actinomycetota</taxon>
        <taxon>Actinomycetes</taxon>
        <taxon>Micrococcales</taxon>
        <taxon>Microbacteriaceae</taxon>
        <taxon>Herbiconiux</taxon>
    </lineage>
</organism>
<evidence type="ECO:0000313" key="2">
    <source>
        <dbReference type="EMBL" id="MCS5720146.1"/>
    </source>
</evidence>
<dbReference type="PANTHER" id="PTHR21666">
    <property type="entry name" value="PEPTIDASE-RELATED"/>
    <property type="match status" value="1"/>
</dbReference>
<dbReference type="InterPro" id="IPR011055">
    <property type="entry name" value="Dup_hybrid_motif"/>
</dbReference>
<dbReference type="EMBL" id="JANLCM010000002">
    <property type="protein sequence ID" value="MCS5720146.1"/>
    <property type="molecule type" value="Genomic_DNA"/>
</dbReference>
<dbReference type="RefSeq" id="WP_259510021.1">
    <property type="nucleotide sequence ID" value="NZ_JANLCM010000002.1"/>
</dbReference>
<proteinExistence type="predicted"/>
<accession>A0ABT2GV98</accession>
<dbReference type="Proteomes" id="UP001165584">
    <property type="component" value="Unassembled WGS sequence"/>
</dbReference>
<reference evidence="2" key="1">
    <citation type="submission" date="2022-08" db="EMBL/GenBank/DDBJ databases">
        <authorList>
            <person name="Deng Y."/>
            <person name="Han X.-F."/>
            <person name="Zhang Y.-Q."/>
        </authorList>
    </citation>
    <scope>NUCLEOTIDE SEQUENCE</scope>
    <source>
        <strain evidence="2">CPCC 205763</strain>
    </source>
</reference>
<dbReference type="Gene3D" id="2.70.70.10">
    <property type="entry name" value="Glucose Permease (Domain IIA)"/>
    <property type="match status" value="1"/>
</dbReference>
<comment type="caution">
    <text evidence="2">The sequence shown here is derived from an EMBL/GenBank/DDBJ whole genome shotgun (WGS) entry which is preliminary data.</text>
</comment>
<dbReference type="PANTHER" id="PTHR21666:SF270">
    <property type="entry name" value="MUREIN HYDROLASE ACTIVATOR ENVC"/>
    <property type="match status" value="1"/>
</dbReference>
<dbReference type="CDD" id="cd12797">
    <property type="entry name" value="M23_peptidase"/>
    <property type="match status" value="1"/>
</dbReference>
<dbReference type="InterPro" id="IPR016047">
    <property type="entry name" value="M23ase_b-sheet_dom"/>
</dbReference>
<evidence type="ECO:0000259" key="1">
    <source>
        <dbReference type="Pfam" id="PF01551"/>
    </source>
</evidence>
<dbReference type="SUPFAM" id="SSF51261">
    <property type="entry name" value="Duplicated hybrid motif"/>
    <property type="match status" value="1"/>
</dbReference>
<keyword evidence="3" id="KW-1185">Reference proteome</keyword>
<evidence type="ECO:0000313" key="3">
    <source>
        <dbReference type="Proteomes" id="UP001165584"/>
    </source>
</evidence>
<dbReference type="Pfam" id="PF01551">
    <property type="entry name" value="Peptidase_M23"/>
    <property type="match status" value="1"/>
</dbReference>
<name>A0ABT2GV98_9MICO</name>